<dbReference type="PANTHER" id="PTHR33053">
    <property type="entry name" value="PROTEIN, PUTATIVE-RELATED"/>
    <property type="match status" value="1"/>
</dbReference>
<accession>A0A9P0F3C9</accession>
<keyword evidence="3" id="KW-1185">Reference proteome</keyword>
<feature type="compositionally biased region" description="Acidic residues" evidence="1">
    <location>
        <begin position="69"/>
        <end position="87"/>
    </location>
</feature>
<proteinExistence type="predicted"/>
<protein>
    <recommendedName>
        <fullName evidence="4">Transposase domain-containing protein</fullName>
    </recommendedName>
</protein>
<dbReference type="Proteomes" id="UP001152759">
    <property type="component" value="Chromosome 5"/>
</dbReference>
<evidence type="ECO:0008006" key="4">
    <source>
        <dbReference type="Google" id="ProtNLM"/>
    </source>
</evidence>
<feature type="region of interest" description="Disordered" evidence="1">
    <location>
        <begin position="25"/>
        <end position="93"/>
    </location>
</feature>
<reference evidence="2" key="1">
    <citation type="submission" date="2021-12" db="EMBL/GenBank/DDBJ databases">
        <authorList>
            <person name="King R."/>
        </authorList>
    </citation>
    <scope>NUCLEOTIDE SEQUENCE</scope>
</reference>
<sequence length="312" mass="34512">MQCAVQPGVGFQNCHSNPVLDFSLSHGEFGSDSNGDDGGPQADSPFHSVYDSSDSDDSFVNVDFNSDSGESDFDSEADLSEVDEDREDEPKRNLSDCLQSWGNRFKIKKDALSALLRILKAMDPADLNSLPLDSRTLLKTPRKVDVKKLEKAGGEYYHFGFLHGIQNALSRSRKRISNVVVVVGLNGLPLFKSSGVHFTPILGSIASNGYCSCTKCIQKGVWSALCNRTYYPEVDSVLKTHDDFINKTVPAFHLRDSPLLRIPRLNFIDNFPLDYLHLICVGVVKTLVKLWVFKSKNNAKSLANSYPSSPVD</sequence>
<dbReference type="AlphaFoldDB" id="A0A9P0F3C9"/>
<dbReference type="PANTHER" id="PTHR33053:SF26">
    <property type="entry name" value="TRANSPOSASE DOMAIN-CONTAINING PROTEIN"/>
    <property type="match status" value="1"/>
</dbReference>
<evidence type="ECO:0000313" key="2">
    <source>
        <dbReference type="EMBL" id="CAH0390244.1"/>
    </source>
</evidence>
<organism evidence="2 3">
    <name type="scientific">Bemisia tabaci</name>
    <name type="common">Sweetpotato whitefly</name>
    <name type="synonym">Aleurodes tabaci</name>
    <dbReference type="NCBI Taxonomy" id="7038"/>
    <lineage>
        <taxon>Eukaryota</taxon>
        <taxon>Metazoa</taxon>
        <taxon>Ecdysozoa</taxon>
        <taxon>Arthropoda</taxon>
        <taxon>Hexapoda</taxon>
        <taxon>Insecta</taxon>
        <taxon>Pterygota</taxon>
        <taxon>Neoptera</taxon>
        <taxon>Paraneoptera</taxon>
        <taxon>Hemiptera</taxon>
        <taxon>Sternorrhyncha</taxon>
        <taxon>Aleyrodoidea</taxon>
        <taxon>Aleyrodidae</taxon>
        <taxon>Aleyrodinae</taxon>
        <taxon>Bemisia</taxon>
    </lineage>
</organism>
<name>A0A9P0F3C9_BEMTA</name>
<evidence type="ECO:0000256" key="1">
    <source>
        <dbReference type="SAM" id="MobiDB-lite"/>
    </source>
</evidence>
<dbReference type="EMBL" id="OU963866">
    <property type="protein sequence ID" value="CAH0390244.1"/>
    <property type="molecule type" value="Genomic_DNA"/>
</dbReference>
<feature type="compositionally biased region" description="Low complexity" evidence="1">
    <location>
        <begin position="58"/>
        <end position="68"/>
    </location>
</feature>
<evidence type="ECO:0000313" key="3">
    <source>
        <dbReference type="Proteomes" id="UP001152759"/>
    </source>
</evidence>
<gene>
    <name evidence="2" type="ORF">BEMITA_LOCUS8986</name>
</gene>